<keyword evidence="4" id="KW-1185">Reference proteome</keyword>
<evidence type="ECO:0000313" key="3">
    <source>
        <dbReference type="EMBL" id="KIW23365.1"/>
    </source>
</evidence>
<feature type="compositionally biased region" description="Acidic residues" evidence="1">
    <location>
        <begin position="122"/>
        <end position="133"/>
    </location>
</feature>
<evidence type="ECO:0000256" key="2">
    <source>
        <dbReference type="SAM" id="Phobius"/>
    </source>
</evidence>
<dbReference type="AlphaFoldDB" id="A0A0D2BYF8"/>
<dbReference type="GeneID" id="27350766"/>
<protein>
    <submittedName>
        <fullName evidence="3">Uncharacterized protein</fullName>
    </submittedName>
</protein>
<sequence>MAWYSLLPSHLTTYETWIVRAFLILAIINLAPWLLAILYDVLYYIGRRIWHEVPVWGGRARGEHRPRAPSLRDRARRMSFRDLVSGGIGMGGGTAREEQDDDLGTEKSKSPKGHRRGLSAESIEEEYEEEMEEGDQRRT</sequence>
<evidence type="ECO:0000313" key="4">
    <source>
        <dbReference type="Proteomes" id="UP000054466"/>
    </source>
</evidence>
<dbReference type="RefSeq" id="XP_016243581.1">
    <property type="nucleotide sequence ID" value="XM_016399019.1"/>
</dbReference>
<dbReference type="HOGENOM" id="CLU_116849_1_0_1"/>
<dbReference type="OrthoDB" id="5309803at2759"/>
<dbReference type="EMBL" id="KN847046">
    <property type="protein sequence ID" value="KIW23365.1"/>
    <property type="molecule type" value="Genomic_DNA"/>
</dbReference>
<dbReference type="Proteomes" id="UP000054466">
    <property type="component" value="Unassembled WGS sequence"/>
</dbReference>
<proteinExistence type="predicted"/>
<dbReference type="VEuPathDB" id="FungiDB:PV07_11572"/>
<keyword evidence="2" id="KW-0472">Membrane</keyword>
<keyword evidence="2" id="KW-1133">Transmembrane helix</keyword>
<gene>
    <name evidence="3" type="ORF">PV07_11572</name>
</gene>
<feature type="region of interest" description="Disordered" evidence="1">
    <location>
        <begin position="83"/>
        <end position="139"/>
    </location>
</feature>
<reference evidence="3 4" key="1">
    <citation type="submission" date="2015-01" db="EMBL/GenBank/DDBJ databases">
        <title>The Genome Sequence of Cladophialophora immunda CBS83496.</title>
        <authorList>
            <consortium name="The Broad Institute Genomics Platform"/>
            <person name="Cuomo C."/>
            <person name="de Hoog S."/>
            <person name="Gorbushina A."/>
            <person name="Stielow B."/>
            <person name="Teixiera M."/>
            <person name="Abouelleil A."/>
            <person name="Chapman S.B."/>
            <person name="Priest M."/>
            <person name="Young S.K."/>
            <person name="Wortman J."/>
            <person name="Nusbaum C."/>
            <person name="Birren B."/>
        </authorList>
    </citation>
    <scope>NUCLEOTIDE SEQUENCE [LARGE SCALE GENOMIC DNA]</scope>
    <source>
        <strain evidence="3 4">CBS 83496</strain>
    </source>
</reference>
<keyword evidence="2" id="KW-0812">Transmembrane</keyword>
<accession>A0A0D2BYF8</accession>
<organism evidence="3 4">
    <name type="scientific">Cladophialophora immunda</name>
    <dbReference type="NCBI Taxonomy" id="569365"/>
    <lineage>
        <taxon>Eukaryota</taxon>
        <taxon>Fungi</taxon>
        <taxon>Dikarya</taxon>
        <taxon>Ascomycota</taxon>
        <taxon>Pezizomycotina</taxon>
        <taxon>Eurotiomycetes</taxon>
        <taxon>Chaetothyriomycetidae</taxon>
        <taxon>Chaetothyriales</taxon>
        <taxon>Herpotrichiellaceae</taxon>
        <taxon>Cladophialophora</taxon>
    </lineage>
</organism>
<feature type="transmembrane region" description="Helical" evidence="2">
    <location>
        <begin position="17"/>
        <end position="39"/>
    </location>
</feature>
<evidence type="ECO:0000256" key="1">
    <source>
        <dbReference type="SAM" id="MobiDB-lite"/>
    </source>
</evidence>
<name>A0A0D2BYF8_9EURO</name>